<protein>
    <submittedName>
        <fullName evidence="3">Uncharacterized protein</fullName>
    </submittedName>
</protein>
<name>A0AA96V2P9_9EURY</name>
<gene>
    <name evidence="3" type="ORF">MsAc7_03780</name>
</gene>
<reference evidence="3 4" key="1">
    <citation type="submission" date="2023-07" db="EMBL/GenBank/DDBJ databases">
        <title>Closed genoem sequence of Methanosarcinaceae archaeon Ac7.</title>
        <authorList>
            <person name="Poehlein A."/>
            <person name="Protasov E."/>
            <person name="Platt K."/>
            <person name="Reeh H."/>
            <person name="Daniel R."/>
            <person name="Brune A."/>
        </authorList>
    </citation>
    <scope>NUCLEOTIDE SEQUENCE [LARGE SCALE GENOMIC DNA]</scope>
    <source>
        <strain evidence="3 4">Ac7</strain>
    </source>
</reference>
<dbReference type="EMBL" id="CP131060">
    <property type="protein sequence ID" value="WNY24851.1"/>
    <property type="molecule type" value="Genomic_DNA"/>
</dbReference>
<dbReference type="InterPro" id="IPR011050">
    <property type="entry name" value="Pectin_lyase_fold/virulence"/>
</dbReference>
<dbReference type="InterPro" id="IPR006626">
    <property type="entry name" value="PbH1"/>
</dbReference>
<dbReference type="AlphaFoldDB" id="A0AA96V2P9"/>
<proteinExistence type="predicted"/>
<feature type="region of interest" description="Disordered" evidence="1">
    <location>
        <begin position="729"/>
        <end position="769"/>
    </location>
</feature>
<organism evidence="3 4">
    <name type="scientific">Methanolapillus millepedarum</name>
    <dbReference type="NCBI Taxonomy" id="3028296"/>
    <lineage>
        <taxon>Archaea</taxon>
        <taxon>Methanobacteriati</taxon>
        <taxon>Methanobacteriota</taxon>
        <taxon>Stenosarchaea group</taxon>
        <taxon>Methanomicrobia</taxon>
        <taxon>Methanosarcinales</taxon>
        <taxon>Methanosarcinaceae</taxon>
        <taxon>Methanolapillus</taxon>
    </lineage>
</organism>
<evidence type="ECO:0000313" key="3">
    <source>
        <dbReference type="EMBL" id="WNY24851.1"/>
    </source>
</evidence>
<dbReference type="SMART" id="SM00710">
    <property type="entry name" value="PbH1"/>
    <property type="match status" value="7"/>
</dbReference>
<keyword evidence="2" id="KW-0812">Transmembrane</keyword>
<accession>A0AA96V2P9</accession>
<dbReference type="RefSeq" id="WP_338102911.1">
    <property type="nucleotide sequence ID" value="NZ_CP131060.1"/>
</dbReference>
<evidence type="ECO:0000313" key="4">
    <source>
        <dbReference type="Proteomes" id="UP001303587"/>
    </source>
</evidence>
<dbReference type="Proteomes" id="UP001303587">
    <property type="component" value="Chromosome"/>
</dbReference>
<keyword evidence="2" id="KW-0472">Membrane</keyword>
<keyword evidence="4" id="KW-1185">Reference proteome</keyword>
<sequence length="812" mass="84169">MKLTYSTLFAVAAIVLLLTVLPMNADAKTVTVGTSGDYSTLADAVVALNAEPGNDHTITVLENITITKRAYIVDKNITIQGINPDIVITRGAGFSAASDTQRSWFNPGMLEVAVSNVTDNSKWSEVILKNITFDDANNPDVAIMTNSTPQGAPDPVGGYAVHVYDSVLSAYDSKTKITMGEGAKIKNPGGYSAIMLTNGASCVMENGSTIGGNINSLRGIPLIRMVNNVKLTFNATITDLNNSSKVIILTENGGTIDFYGNISNCNVTHVIQSGGSNVILHKNSKISGNNKANAGAVYISGGSLNISGEISNNTCTSNNGGAIYAIWSGSLILSESGNISNNTVQASSGGGSGGGVYLNHNSTMTMNGGKISGNQALGPFSTNSSNSDFGGGGVSIVRGSSFTMNGGTISDNKAAAGGGVFLAGKADTYIGPRFIFNNGTIKNNLVTDSTNATYGNDIALGVTKTNASSENFVGATGGHSIFISKTTVVGDKLIGISVRDSSNASNSTGYHQAVHVENFQSAMLFGTLNATQSTELFNSLTTHDAGYGGSLKNSLWVDSKTTGPAFSFVNILPIPGDQNDYEYLAIVTPLNATSGTGGSTAQYITPTRVSNGLELNVTKDAAAVNGYAVVIAAKTKAGPLTLNISHDGDGEFYFISNPTATSATINPGSSENIYTKAADGWKVKSVTLTAADGSVFSKTVTGDQVVVNYSELSSTNATTANIIHAVFEKNGSDPSGGTGSANVTDPKTTPPREEAGGFEEPAAPPSKSCQPVPIKEECNMFLINAVLSLIALILAILLLLLLLRRRKEKKNP</sequence>
<evidence type="ECO:0000256" key="1">
    <source>
        <dbReference type="SAM" id="MobiDB-lite"/>
    </source>
</evidence>
<dbReference type="SUPFAM" id="SSF51126">
    <property type="entry name" value="Pectin lyase-like"/>
    <property type="match status" value="1"/>
</dbReference>
<feature type="transmembrane region" description="Helical" evidence="2">
    <location>
        <begin position="781"/>
        <end position="803"/>
    </location>
</feature>
<evidence type="ECO:0000256" key="2">
    <source>
        <dbReference type="SAM" id="Phobius"/>
    </source>
</evidence>
<dbReference type="GeneID" id="89229497"/>
<keyword evidence="2" id="KW-1133">Transmembrane helix</keyword>